<dbReference type="PANTHER" id="PTHR46819">
    <property type="entry name" value="EF-HAND CALCIUM-BINDING DOMAIN-CONTAINING PROTEIN 7"/>
    <property type="match status" value="1"/>
</dbReference>
<evidence type="ECO:0000256" key="3">
    <source>
        <dbReference type="ARBA" id="ARBA00022692"/>
    </source>
</evidence>
<dbReference type="Gene3D" id="1.10.238.10">
    <property type="entry name" value="EF-hand"/>
    <property type="match status" value="2"/>
</dbReference>
<keyword evidence="5" id="KW-0677">Repeat</keyword>
<gene>
    <name evidence="16" type="ORF">GBAR_LOCUS2877</name>
</gene>
<dbReference type="GO" id="GO:0005741">
    <property type="term" value="C:mitochondrial outer membrane"/>
    <property type="evidence" value="ECO:0007669"/>
    <property type="project" value="UniProtKB-SubCell"/>
</dbReference>
<name>A0AA35R157_GEOBA</name>
<keyword evidence="9" id="KW-0106">Calcium</keyword>
<dbReference type="SUPFAM" id="SSF52540">
    <property type="entry name" value="P-loop containing nucleoside triphosphate hydrolases"/>
    <property type="match status" value="1"/>
</dbReference>
<keyword evidence="17" id="KW-1185">Reference proteome</keyword>
<dbReference type="Gene3D" id="3.40.50.300">
    <property type="entry name" value="P-loop containing nucleotide triphosphate hydrolases"/>
    <property type="match status" value="1"/>
</dbReference>
<dbReference type="GO" id="GO:0005525">
    <property type="term" value="F:GTP binding"/>
    <property type="evidence" value="ECO:0007669"/>
    <property type="project" value="UniProtKB-KW"/>
</dbReference>
<keyword evidence="8" id="KW-0378">Hydrolase</keyword>
<evidence type="ECO:0000259" key="15">
    <source>
        <dbReference type="PROSITE" id="PS51423"/>
    </source>
</evidence>
<dbReference type="InterPro" id="IPR011992">
    <property type="entry name" value="EF-hand-dom_pair"/>
</dbReference>
<keyword evidence="10" id="KW-1133">Transmembrane helix</keyword>
<dbReference type="InterPro" id="IPR020860">
    <property type="entry name" value="MIRO_dom"/>
</dbReference>
<protein>
    <submittedName>
        <fullName evidence="16">Mitochondrial Rho GTPase 2</fullName>
    </submittedName>
</protein>
<dbReference type="Pfam" id="PF08355">
    <property type="entry name" value="EF_assoc_1"/>
    <property type="match status" value="1"/>
</dbReference>
<dbReference type="PROSITE" id="PS50222">
    <property type="entry name" value="EF_HAND_2"/>
    <property type="match status" value="1"/>
</dbReference>
<evidence type="ECO:0000256" key="13">
    <source>
        <dbReference type="ARBA" id="ARBA00023136"/>
    </source>
</evidence>
<dbReference type="Proteomes" id="UP001174909">
    <property type="component" value="Unassembled WGS sequence"/>
</dbReference>
<dbReference type="InterPro" id="IPR013567">
    <property type="entry name" value="EF_hand_assoc_2"/>
</dbReference>
<evidence type="ECO:0000313" key="17">
    <source>
        <dbReference type="Proteomes" id="UP001174909"/>
    </source>
</evidence>
<dbReference type="InterPro" id="IPR052266">
    <property type="entry name" value="Miro-EF-hand_domain"/>
</dbReference>
<evidence type="ECO:0000256" key="5">
    <source>
        <dbReference type="ARBA" id="ARBA00022737"/>
    </source>
</evidence>
<keyword evidence="12" id="KW-0342">GTP-binding</keyword>
<dbReference type="PROSITE" id="PS51419">
    <property type="entry name" value="RAB"/>
    <property type="match status" value="1"/>
</dbReference>
<keyword evidence="7" id="KW-1000">Mitochondrion outer membrane</keyword>
<dbReference type="EMBL" id="CASHTH010000394">
    <property type="protein sequence ID" value="CAI8000244.1"/>
    <property type="molecule type" value="Genomic_DNA"/>
</dbReference>
<keyword evidence="3" id="KW-0812">Transmembrane</keyword>
<evidence type="ECO:0000256" key="11">
    <source>
        <dbReference type="ARBA" id="ARBA00023128"/>
    </source>
</evidence>
<dbReference type="SMART" id="SM00173">
    <property type="entry name" value="RAS"/>
    <property type="match status" value="1"/>
</dbReference>
<dbReference type="GO" id="GO:0005509">
    <property type="term" value="F:calcium ion binding"/>
    <property type="evidence" value="ECO:0007669"/>
    <property type="project" value="InterPro"/>
</dbReference>
<keyword evidence="6" id="KW-0547">Nucleotide-binding</keyword>
<evidence type="ECO:0000256" key="10">
    <source>
        <dbReference type="ARBA" id="ARBA00022989"/>
    </source>
</evidence>
<dbReference type="GO" id="GO:0003924">
    <property type="term" value="F:GTPase activity"/>
    <property type="evidence" value="ECO:0007669"/>
    <property type="project" value="InterPro"/>
</dbReference>
<proteinExistence type="inferred from homology"/>
<dbReference type="PROSITE" id="PS51423">
    <property type="entry name" value="MIRO"/>
    <property type="match status" value="1"/>
</dbReference>
<reference evidence="16" key="1">
    <citation type="submission" date="2023-03" db="EMBL/GenBank/DDBJ databases">
        <authorList>
            <person name="Steffen K."/>
            <person name="Cardenas P."/>
        </authorList>
    </citation>
    <scope>NUCLEOTIDE SEQUENCE</scope>
</reference>
<evidence type="ECO:0000256" key="6">
    <source>
        <dbReference type="ARBA" id="ARBA00022741"/>
    </source>
</evidence>
<dbReference type="Pfam" id="PF00071">
    <property type="entry name" value="Ras"/>
    <property type="match status" value="1"/>
</dbReference>
<evidence type="ECO:0000256" key="2">
    <source>
        <dbReference type="ARBA" id="ARBA00007981"/>
    </source>
</evidence>
<dbReference type="InterPro" id="IPR013566">
    <property type="entry name" value="EF_hand_assoc_1"/>
</dbReference>
<evidence type="ECO:0000259" key="14">
    <source>
        <dbReference type="PROSITE" id="PS50222"/>
    </source>
</evidence>
<dbReference type="Pfam" id="PF08356">
    <property type="entry name" value="EF_assoc_2"/>
    <property type="match status" value="1"/>
</dbReference>
<organism evidence="16 17">
    <name type="scientific">Geodia barretti</name>
    <name type="common">Barrett's horny sponge</name>
    <dbReference type="NCBI Taxonomy" id="519541"/>
    <lineage>
        <taxon>Eukaryota</taxon>
        <taxon>Metazoa</taxon>
        <taxon>Porifera</taxon>
        <taxon>Demospongiae</taxon>
        <taxon>Heteroscleromorpha</taxon>
        <taxon>Tetractinellida</taxon>
        <taxon>Astrophorina</taxon>
        <taxon>Geodiidae</taxon>
        <taxon>Geodia</taxon>
    </lineage>
</organism>
<comment type="caution">
    <text evidence="16">The sequence shown here is derived from an EMBL/GenBank/DDBJ whole genome shotgun (WGS) entry which is preliminary data.</text>
</comment>
<dbReference type="PANTHER" id="PTHR46819:SF1">
    <property type="entry name" value="EF-HAND CALCIUM-BINDING DOMAIN-CONTAINING PROTEIN 7"/>
    <property type="match status" value="1"/>
</dbReference>
<dbReference type="SMART" id="SM00175">
    <property type="entry name" value="RAB"/>
    <property type="match status" value="1"/>
</dbReference>
<dbReference type="FunFam" id="1.10.238.10:FF:000011">
    <property type="entry name" value="Mitochondrial Rho GTPase"/>
    <property type="match status" value="1"/>
</dbReference>
<dbReference type="InterPro" id="IPR001806">
    <property type="entry name" value="Small_GTPase"/>
</dbReference>
<sequence length="397" mass="44746">MSSGDVRLVRILLVGDPQCGKTSIILALVGEEFPLSVPPRAEEITIPGDVTPEKVPTHIVDFSSQEQDETTLSEEIVKANVVCVMYDVTFEGAFDRVVSYWLPLIRNSTAGGLPKPVILAGNKCDLPYPVETQAQRVQELLNKFTEIETGLESSAKDMHNVSELFYFAQKAVLHPTAPLYAPTSKQLKPDCAEALKRVFKICDVDNDGILNDQELNDFQIRCFDAPLQPNALTDVKNIVMRNTETGVERDGITVEGFLFLNKLFIQRGRHETTWKVLRKFGYSNSLTLTDQYLQPMFSFQPGSSVELSKTGYQFLTDLFNKHDKDGDQALSPLEQEDMFSVCPDFMWDDQLVSVTVETNNKGWITMNGFLAYWSLQTSVDYTYTAQFLAWVGYPLTW</sequence>
<dbReference type="SUPFAM" id="SSF47473">
    <property type="entry name" value="EF-hand"/>
    <property type="match status" value="1"/>
</dbReference>
<dbReference type="AlphaFoldDB" id="A0AA35R157"/>
<evidence type="ECO:0000256" key="1">
    <source>
        <dbReference type="ARBA" id="ARBA00004200"/>
    </source>
</evidence>
<dbReference type="PROSITE" id="PS00018">
    <property type="entry name" value="EF_HAND_1"/>
    <property type="match status" value="1"/>
</dbReference>
<dbReference type="FunFam" id="3.40.50.300:FF:000170">
    <property type="entry name" value="Mitochondrial Rho GTPase"/>
    <property type="match status" value="1"/>
</dbReference>
<evidence type="ECO:0000256" key="12">
    <source>
        <dbReference type="ARBA" id="ARBA00023134"/>
    </source>
</evidence>
<evidence type="ECO:0000313" key="16">
    <source>
        <dbReference type="EMBL" id="CAI8000244.1"/>
    </source>
</evidence>
<evidence type="ECO:0000256" key="7">
    <source>
        <dbReference type="ARBA" id="ARBA00022787"/>
    </source>
</evidence>
<feature type="domain" description="EF-hand" evidence="14">
    <location>
        <begin position="190"/>
        <end position="225"/>
    </location>
</feature>
<dbReference type="InterPro" id="IPR018247">
    <property type="entry name" value="EF_Hand_1_Ca_BS"/>
</dbReference>
<evidence type="ECO:0000256" key="4">
    <source>
        <dbReference type="ARBA" id="ARBA00022723"/>
    </source>
</evidence>
<feature type="domain" description="Miro" evidence="15">
    <location>
        <begin position="6"/>
        <end position="174"/>
    </location>
</feature>
<dbReference type="PRINTS" id="PR00449">
    <property type="entry name" value="RASTRNSFRMNG"/>
</dbReference>
<keyword evidence="11" id="KW-0496">Mitochondrion</keyword>
<dbReference type="InterPro" id="IPR002048">
    <property type="entry name" value="EF_hand_dom"/>
</dbReference>
<keyword evidence="13" id="KW-0472">Membrane</keyword>
<keyword evidence="4" id="KW-0479">Metal-binding</keyword>
<evidence type="ECO:0000256" key="8">
    <source>
        <dbReference type="ARBA" id="ARBA00022801"/>
    </source>
</evidence>
<dbReference type="SMART" id="SM00174">
    <property type="entry name" value="RHO"/>
    <property type="match status" value="1"/>
</dbReference>
<comment type="similarity">
    <text evidence="2">Belongs to the mitochondrial Rho GTPase family.</text>
</comment>
<evidence type="ECO:0000256" key="9">
    <source>
        <dbReference type="ARBA" id="ARBA00022837"/>
    </source>
</evidence>
<dbReference type="InterPro" id="IPR027417">
    <property type="entry name" value="P-loop_NTPase"/>
</dbReference>
<accession>A0AA35R157</accession>
<comment type="subcellular location">
    <subcellularLocation>
        <location evidence="1">Mitochondrion outer membrane</location>
        <topology evidence="1">Single-pass type IV membrane protein</topology>
    </subcellularLocation>
</comment>